<keyword evidence="8 15" id="KW-0489">Methyltransferase</keyword>
<dbReference type="GO" id="GO:0002939">
    <property type="term" value="P:tRNA N1-guanine methylation"/>
    <property type="evidence" value="ECO:0007669"/>
    <property type="project" value="TreeGrafter"/>
</dbReference>
<evidence type="ECO:0000256" key="1">
    <source>
        <dbReference type="ARBA" id="ARBA00002634"/>
    </source>
</evidence>
<accession>K1YIZ9</accession>
<evidence type="ECO:0000256" key="12">
    <source>
        <dbReference type="ARBA" id="ARBA00029736"/>
    </source>
</evidence>
<comment type="catalytic activity">
    <reaction evidence="14 15 16">
        <text>guanosine(37) in tRNA + S-adenosyl-L-methionine = N(1)-methylguanosine(37) in tRNA + S-adenosyl-L-homocysteine + H(+)</text>
        <dbReference type="Rhea" id="RHEA:36899"/>
        <dbReference type="Rhea" id="RHEA-COMP:10145"/>
        <dbReference type="Rhea" id="RHEA-COMP:10147"/>
        <dbReference type="ChEBI" id="CHEBI:15378"/>
        <dbReference type="ChEBI" id="CHEBI:57856"/>
        <dbReference type="ChEBI" id="CHEBI:59789"/>
        <dbReference type="ChEBI" id="CHEBI:73542"/>
        <dbReference type="ChEBI" id="CHEBI:74269"/>
        <dbReference type="EC" id="2.1.1.228"/>
    </reaction>
</comment>
<evidence type="ECO:0000256" key="11">
    <source>
        <dbReference type="ARBA" id="ARBA00022694"/>
    </source>
</evidence>
<dbReference type="PANTHER" id="PTHR46417:SF1">
    <property type="entry name" value="TRNA (GUANINE-N(1)-)-METHYLTRANSFERASE"/>
    <property type="match status" value="1"/>
</dbReference>
<evidence type="ECO:0000313" key="18">
    <source>
        <dbReference type="EMBL" id="EKD25369.1"/>
    </source>
</evidence>
<evidence type="ECO:0000256" key="10">
    <source>
        <dbReference type="ARBA" id="ARBA00022691"/>
    </source>
</evidence>
<evidence type="ECO:0000256" key="7">
    <source>
        <dbReference type="ARBA" id="ARBA00022490"/>
    </source>
</evidence>
<dbReference type="Gene3D" id="3.40.1280.10">
    <property type="match status" value="1"/>
</dbReference>
<dbReference type="InterPro" id="IPR002649">
    <property type="entry name" value="tRNA_m1G_MeTrfase_TrmD"/>
</dbReference>
<comment type="subunit">
    <text evidence="4 15 16">Homodimer.</text>
</comment>
<evidence type="ECO:0000259" key="17">
    <source>
        <dbReference type="Pfam" id="PF01746"/>
    </source>
</evidence>
<dbReference type="InterPro" id="IPR023148">
    <property type="entry name" value="tRNA_m1G_MeTrfase_C_sf"/>
</dbReference>
<dbReference type="HAMAP" id="MF_00605">
    <property type="entry name" value="TrmD"/>
    <property type="match status" value="1"/>
</dbReference>
<dbReference type="NCBIfam" id="TIGR00088">
    <property type="entry name" value="trmD"/>
    <property type="match status" value="1"/>
</dbReference>
<name>K1YIZ9_9BACT</name>
<dbReference type="PIRSF" id="PIRSF000386">
    <property type="entry name" value="tRNA_mtase"/>
    <property type="match status" value="1"/>
</dbReference>
<dbReference type="Pfam" id="PF01746">
    <property type="entry name" value="tRNA_m1G_MT"/>
    <property type="match status" value="1"/>
</dbReference>
<dbReference type="SUPFAM" id="SSF75217">
    <property type="entry name" value="alpha/beta knot"/>
    <property type="match status" value="1"/>
</dbReference>
<keyword evidence="10 15" id="KW-0949">S-adenosyl-L-methionine</keyword>
<dbReference type="Gene3D" id="1.10.1270.20">
    <property type="entry name" value="tRNA(m1g37)methyltransferase, domain 2"/>
    <property type="match status" value="1"/>
</dbReference>
<sequence>MHIHIVSIFPDIFKSFTETSLIKKAQEKKILSFTFINPRIFCPGRHQQVDDTIYGGGAGLLMKAQPAIEAVESIIQANVPLDKGGKPKGGFGKKFKIILLSPSKEVFTQKLAHTLSEEKNLIFVCTRYEGIDYRFEQYMKKKYPKQFQKISIGQYITLGGEIPAMVMIESISRLIPGVIKEEASRQEESYSVKQEMNNLEYPQYTKPEVVLGMKIPKILISGHHANIKARREKKTKTIKRKKKQ</sequence>
<keyword evidence="7 15" id="KW-0963">Cytoplasm</keyword>
<dbReference type="NCBIfam" id="NF000648">
    <property type="entry name" value="PRK00026.1"/>
    <property type="match status" value="1"/>
</dbReference>
<evidence type="ECO:0000256" key="3">
    <source>
        <dbReference type="ARBA" id="ARBA00007630"/>
    </source>
</evidence>
<evidence type="ECO:0000256" key="15">
    <source>
        <dbReference type="HAMAP-Rule" id="MF_00605"/>
    </source>
</evidence>
<dbReference type="EMBL" id="AMFJ01036085">
    <property type="protein sequence ID" value="EKD25369.1"/>
    <property type="molecule type" value="Genomic_DNA"/>
</dbReference>
<evidence type="ECO:0000256" key="16">
    <source>
        <dbReference type="RuleBase" id="RU003464"/>
    </source>
</evidence>
<comment type="caution">
    <text evidence="18">The sequence shown here is derived from an EMBL/GenBank/DDBJ whole genome shotgun (WGS) entry which is preliminary data.</text>
</comment>
<dbReference type="GO" id="GO:0005829">
    <property type="term" value="C:cytosol"/>
    <property type="evidence" value="ECO:0007669"/>
    <property type="project" value="TreeGrafter"/>
</dbReference>
<dbReference type="GO" id="GO:0052906">
    <property type="term" value="F:tRNA (guanine(37)-N1)-methyltransferase activity"/>
    <property type="evidence" value="ECO:0007669"/>
    <property type="project" value="UniProtKB-UniRule"/>
</dbReference>
<comment type="function">
    <text evidence="1 15 16">Specifically methylates guanosine-37 in various tRNAs.</text>
</comment>
<reference evidence="18" key="1">
    <citation type="journal article" date="2012" name="Science">
        <title>Fermentation, hydrogen, and sulfur metabolism in multiple uncultivated bacterial phyla.</title>
        <authorList>
            <person name="Wrighton K.C."/>
            <person name="Thomas B.C."/>
            <person name="Sharon I."/>
            <person name="Miller C.S."/>
            <person name="Castelle C.J."/>
            <person name="VerBerkmoes N.C."/>
            <person name="Wilkins M.J."/>
            <person name="Hettich R.L."/>
            <person name="Lipton M.S."/>
            <person name="Williams K.H."/>
            <person name="Long P.E."/>
            <person name="Banfield J.F."/>
        </authorList>
    </citation>
    <scope>NUCLEOTIDE SEQUENCE [LARGE SCALE GENOMIC DNA]</scope>
</reference>
<dbReference type="PANTHER" id="PTHR46417">
    <property type="entry name" value="TRNA (GUANINE-N(1)-)-METHYLTRANSFERASE"/>
    <property type="match status" value="1"/>
</dbReference>
<gene>
    <name evidence="15 18" type="primary">trmD</name>
    <name evidence="18" type="ORF">ACD_80C00078G0003</name>
</gene>
<organism evidence="18">
    <name type="scientific">uncultured bacterium</name>
    <name type="common">gcode 4</name>
    <dbReference type="NCBI Taxonomy" id="1234023"/>
    <lineage>
        <taxon>Bacteria</taxon>
        <taxon>environmental samples</taxon>
    </lineage>
</organism>
<dbReference type="InterPro" id="IPR029028">
    <property type="entry name" value="Alpha/beta_knot_MTases"/>
</dbReference>
<dbReference type="AlphaFoldDB" id="K1YIZ9"/>
<evidence type="ECO:0000256" key="5">
    <source>
        <dbReference type="ARBA" id="ARBA00012807"/>
    </source>
</evidence>
<evidence type="ECO:0000256" key="6">
    <source>
        <dbReference type="ARBA" id="ARBA00014679"/>
    </source>
</evidence>
<dbReference type="InterPro" id="IPR016009">
    <property type="entry name" value="tRNA_MeTrfase_TRMD/TRM10"/>
</dbReference>
<keyword evidence="11 15" id="KW-0819">tRNA processing</keyword>
<evidence type="ECO:0000256" key="8">
    <source>
        <dbReference type="ARBA" id="ARBA00022603"/>
    </source>
</evidence>
<evidence type="ECO:0000256" key="4">
    <source>
        <dbReference type="ARBA" id="ARBA00011738"/>
    </source>
</evidence>
<evidence type="ECO:0000256" key="13">
    <source>
        <dbReference type="ARBA" id="ARBA00033392"/>
    </source>
</evidence>
<protein>
    <recommendedName>
        <fullName evidence="6 15">tRNA (guanine-N(1)-)-methyltransferase</fullName>
        <ecNumber evidence="5 15">2.1.1.228</ecNumber>
    </recommendedName>
    <alternativeName>
        <fullName evidence="12 15">M1G-methyltransferase</fullName>
    </alternativeName>
    <alternativeName>
        <fullName evidence="13 15">tRNA [GM37] methyltransferase</fullName>
    </alternativeName>
</protein>
<proteinExistence type="inferred from homology"/>
<dbReference type="InterPro" id="IPR029026">
    <property type="entry name" value="tRNA_m1G_MTases_N"/>
</dbReference>
<feature type="domain" description="tRNA methyltransferase TRMD/TRM10-type" evidence="17">
    <location>
        <begin position="1"/>
        <end position="238"/>
    </location>
</feature>
<keyword evidence="9 15" id="KW-0808">Transferase</keyword>
<comment type="subcellular location">
    <subcellularLocation>
        <location evidence="2 15 16">Cytoplasm</location>
    </subcellularLocation>
</comment>
<dbReference type="EC" id="2.1.1.228" evidence="5 15"/>
<evidence type="ECO:0000256" key="14">
    <source>
        <dbReference type="ARBA" id="ARBA00047783"/>
    </source>
</evidence>
<comment type="similarity">
    <text evidence="3 15 16">Belongs to the RNA methyltransferase TrmD family.</text>
</comment>
<comment type="caution">
    <text evidence="15">Lacks conserved residue(s) required for the propagation of feature annotation.</text>
</comment>
<evidence type="ECO:0000256" key="2">
    <source>
        <dbReference type="ARBA" id="ARBA00004496"/>
    </source>
</evidence>
<evidence type="ECO:0000256" key="9">
    <source>
        <dbReference type="ARBA" id="ARBA00022679"/>
    </source>
</evidence>